<gene>
    <name evidence="1" type="ORF">BV22DRAFT_1044515</name>
</gene>
<protein>
    <submittedName>
        <fullName evidence="1">Uncharacterized protein</fullName>
    </submittedName>
</protein>
<name>A0ACB8BSY3_9AGAM</name>
<reference evidence="1" key="1">
    <citation type="journal article" date="2021" name="New Phytol.">
        <title>Evolutionary innovations through gain and loss of genes in the ectomycorrhizal Boletales.</title>
        <authorList>
            <person name="Wu G."/>
            <person name="Miyauchi S."/>
            <person name="Morin E."/>
            <person name="Kuo A."/>
            <person name="Drula E."/>
            <person name="Varga T."/>
            <person name="Kohler A."/>
            <person name="Feng B."/>
            <person name="Cao Y."/>
            <person name="Lipzen A."/>
            <person name="Daum C."/>
            <person name="Hundley H."/>
            <person name="Pangilinan J."/>
            <person name="Johnson J."/>
            <person name="Barry K."/>
            <person name="LaButti K."/>
            <person name="Ng V."/>
            <person name="Ahrendt S."/>
            <person name="Min B."/>
            <person name="Choi I.G."/>
            <person name="Park H."/>
            <person name="Plett J.M."/>
            <person name="Magnuson J."/>
            <person name="Spatafora J.W."/>
            <person name="Nagy L.G."/>
            <person name="Henrissat B."/>
            <person name="Grigoriev I.V."/>
            <person name="Yang Z.L."/>
            <person name="Xu J."/>
            <person name="Martin F.M."/>
        </authorList>
    </citation>
    <scope>NUCLEOTIDE SEQUENCE</scope>
    <source>
        <strain evidence="1">KUC20120723A-06</strain>
    </source>
</reference>
<dbReference type="EMBL" id="MU266351">
    <property type="protein sequence ID" value="KAH7928567.1"/>
    <property type="molecule type" value="Genomic_DNA"/>
</dbReference>
<sequence>MSPGVLWVRLFCALAYGRRSHSEQALRVMMFNEPSHSSPPLLSAFMPRERSNPQKQAFTFSSRGTGISPPVAAVRTKLHSSDYQSIWSTSTSEHMGYLYEWYTRDRGAFVRGWVHAISLQTCLRVPLVAVKARKGLKYKLSLMCFPTPQEILPFDILRLRPEVHNSPYKDFDGYPDPSRWVKKHEFHHRYIHKQTAKQQIDETCREEFDMYLNFMWGQPEDDVAGIEAVRYLESKGVPFIGMPSHFLAKTKLDFRDAARKHGVRVPDDKTSPRSLYLTEDSVCYTQTAVEEQVRILKEKSGGGEVVVQQFIAGEECSAMVLEMGKNVVALPPTALGFPDDTEPMKQFLHWENKVNPAPALFLPLNHVFFDDVVILQSFPGGHESLMDMLIVTKLAQMRGFEKQVAGIQSGYEEMAPTYDAVSAATNMGSISTTIASQCEMSGTVLDLGCGTGIFGRILHEIKPEQNSEAAMTLEGFDHVVVFGCLHFLDPTIFSAFLSRLFFVARRSIIISVEDIPERYNNHLRKMGYGFMYSWNHTKAVRDFGVPMNWRVAYDQRFDAWDSPKTGDKVFATILRYERVDAGHSRGTNGVVNGL</sequence>
<keyword evidence="2" id="KW-1185">Reference proteome</keyword>
<comment type="caution">
    <text evidence="1">The sequence shown here is derived from an EMBL/GenBank/DDBJ whole genome shotgun (WGS) entry which is preliminary data.</text>
</comment>
<proteinExistence type="predicted"/>
<dbReference type="Proteomes" id="UP000790709">
    <property type="component" value="Unassembled WGS sequence"/>
</dbReference>
<evidence type="ECO:0000313" key="2">
    <source>
        <dbReference type="Proteomes" id="UP000790709"/>
    </source>
</evidence>
<evidence type="ECO:0000313" key="1">
    <source>
        <dbReference type="EMBL" id="KAH7928567.1"/>
    </source>
</evidence>
<organism evidence="1 2">
    <name type="scientific">Leucogyrophana mollusca</name>
    <dbReference type="NCBI Taxonomy" id="85980"/>
    <lineage>
        <taxon>Eukaryota</taxon>
        <taxon>Fungi</taxon>
        <taxon>Dikarya</taxon>
        <taxon>Basidiomycota</taxon>
        <taxon>Agaricomycotina</taxon>
        <taxon>Agaricomycetes</taxon>
        <taxon>Agaricomycetidae</taxon>
        <taxon>Boletales</taxon>
        <taxon>Boletales incertae sedis</taxon>
        <taxon>Leucogyrophana</taxon>
    </lineage>
</organism>
<accession>A0ACB8BSY3</accession>